<dbReference type="Proteomes" id="UP000824107">
    <property type="component" value="Unassembled WGS sequence"/>
</dbReference>
<reference evidence="1" key="2">
    <citation type="journal article" date="2021" name="PeerJ">
        <title>Extensive microbial diversity within the chicken gut microbiome revealed by metagenomics and culture.</title>
        <authorList>
            <person name="Gilroy R."/>
            <person name="Ravi A."/>
            <person name="Getino M."/>
            <person name="Pursley I."/>
            <person name="Horton D.L."/>
            <person name="Alikhan N.F."/>
            <person name="Baker D."/>
            <person name="Gharbi K."/>
            <person name="Hall N."/>
            <person name="Watson M."/>
            <person name="Adriaenssens E.M."/>
            <person name="Foster-Nyarko E."/>
            <person name="Jarju S."/>
            <person name="Secka A."/>
            <person name="Antonio M."/>
            <person name="Oren A."/>
            <person name="Chaudhuri R.R."/>
            <person name="La Ragione R."/>
            <person name="Hildebrand F."/>
            <person name="Pallen M.J."/>
        </authorList>
    </citation>
    <scope>NUCLEOTIDE SEQUENCE</scope>
    <source>
        <strain evidence="1">ChiW3-316</strain>
    </source>
</reference>
<protein>
    <submittedName>
        <fullName evidence="1">Uncharacterized protein</fullName>
    </submittedName>
</protein>
<accession>A0A9D1M4I8</accession>
<name>A0A9D1M4I8_9PROT</name>
<dbReference type="AlphaFoldDB" id="A0A9D1M4I8"/>
<sequence>MHFKKVKTLKALRKCLKKTLPEKVSQVLESYEAFSERPVPEDAKGFSAHHGACKSAVIHAETLLKLAKWTEDEKNPAATGAPPDDILRLLSEARAELDGFNDDED</sequence>
<evidence type="ECO:0000313" key="2">
    <source>
        <dbReference type="Proteomes" id="UP000824107"/>
    </source>
</evidence>
<dbReference type="EMBL" id="DVNC01000039">
    <property type="protein sequence ID" value="HIU53665.1"/>
    <property type="molecule type" value="Genomic_DNA"/>
</dbReference>
<proteinExistence type="predicted"/>
<gene>
    <name evidence="1" type="ORF">IAD20_06250</name>
</gene>
<organism evidence="1 2">
    <name type="scientific">Candidatus Scatocola faecipullorum</name>
    <dbReference type="NCBI Taxonomy" id="2840917"/>
    <lineage>
        <taxon>Bacteria</taxon>
        <taxon>Pseudomonadati</taxon>
        <taxon>Pseudomonadota</taxon>
        <taxon>Alphaproteobacteria</taxon>
        <taxon>Rhodospirillales</taxon>
        <taxon>Rhodospirillaceae</taxon>
        <taxon>Rhodospirillaceae incertae sedis</taxon>
        <taxon>Candidatus Scatocola</taxon>
    </lineage>
</organism>
<evidence type="ECO:0000313" key="1">
    <source>
        <dbReference type="EMBL" id="HIU53665.1"/>
    </source>
</evidence>
<reference evidence="1" key="1">
    <citation type="submission" date="2020-10" db="EMBL/GenBank/DDBJ databases">
        <authorList>
            <person name="Gilroy R."/>
        </authorList>
    </citation>
    <scope>NUCLEOTIDE SEQUENCE</scope>
    <source>
        <strain evidence="1">ChiW3-316</strain>
    </source>
</reference>
<comment type="caution">
    <text evidence="1">The sequence shown here is derived from an EMBL/GenBank/DDBJ whole genome shotgun (WGS) entry which is preliminary data.</text>
</comment>